<dbReference type="Proteomes" id="UP001157502">
    <property type="component" value="Chromosome 4"/>
</dbReference>
<proteinExistence type="predicted"/>
<organism evidence="1 2">
    <name type="scientific">Dallia pectoralis</name>
    <name type="common">Alaska blackfish</name>
    <dbReference type="NCBI Taxonomy" id="75939"/>
    <lineage>
        <taxon>Eukaryota</taxon>
        <taxon>Metazoa</taxon>
        <taxon>Chordata</taxon>
        <taxon>Craniata</taxon>
        <taxon>Vertebrata</taxon>
        <taxon>Euteleostomi</taxon>
        <taxon>Actinopterygii</taxon>
        <taxon>Neopterygii</taxon>
        <taxon>Teleostei</taxon>
        <taxon>Protacanthopterygii</taxon>
        <taxon>Esociformes</taxon>
        <taxon>Umbridae</taxon>
        <taxon>Dallia</taxon>
    </lineage>
</organism>
<comment type="caution">
    <text evidence="1">The sequence shown here is derived from an EMBL/GenBank/DDBJ whole genome shotgun (WGS) entry which is preliminary data.</text>
</comment>
<dbReference type="EMBL" id="CM055731">
    <property type="protein sequence ID" value="KAJ8013124.1"/>
    <property type="molecule type" value="Genomic_DNA"/>
</dbReference>
<evidence type="ECO:0000313" key="1">
    <source>
        <dbReference type="EMBL" id="KAJ8013124.1"/>
    </source>
</evidence>
<name>A0ACC2HAV0_DALPE</name>
<reference evidence="1" key="1">
    <citation type="submission" date="2021-05" db="EMBL/GenBank/DDBJ databases">
        <authorList>
            <person name="Pan Q."/>
            <person name="Jouanno E."/>
            <person name="Zahm M."/>
            <person name="Klopp C."/>
            <person name="Cabau C."/>
            <person name="Louis A."/>
            <person name="Berthelot C."/>
            <person name="Parey E."/>
            <person name="Roest Crollius H."/>
            <person name="Montfort J."/>
            <person name="Robinson-Rechavi M."/>
            <person name="Bouchez O."/>
            <person name="Lampietro C."/>
            <person name="Lopez Roques C."/>
            <person name="Donnadieu C."/>
            <person name="Postlethwait J."/>
            <person name="Bobe J."/>
            <person name="Dillon D."/>
            <person name="Chandos A."/>
            <person name="von Hippel F."/>
            <person name="Guiguen Y."/>
        </authorList>
    </citation>
    <scope>NUCLEOTIDE SEQUENCE</scope>
    <source>
        <strain evidence="1">YG-Jan2019</strain>
    </source>
</reference>
<accession>A0ACC2HAV0</accession>
<protein>
    <submittedName>
        <fullName evidence="1">Uncharacterized protein</fullName>
    </submittedName>
</protein>
<evidence type="ECO:0000313" key="2">
    <source>
        <dbReference type="Proteomes" id="UP001157502"/>
    </source>
</evidence>
<keyword evidence="2" id="KW-1185">Reference proteome</keyword>
<sequence length="89" mass="9738">MSLTIHPNAQRFIVPRYTDANVLNPGSATPLRPHRSPAVMFVLWGHDDLRPANESLLPSSFLTWDAVTDFRGKGGNTRSKVNSGPTGHS</sequence>
<gene>
    <name evidence="1" type="ORF">DPEC_G00050030</name>
</gene>